<feature type="domain" description="Ammonium transporter AmtB-like" evidence="9">
    <location>
        <begin position="25"/>
        <end position="440"/>
    </location>
</feature>
<keyword evidence="11" id="KW-1185">Reference proteome</keyword>
<feature type="transmembrane region" description="Helical" evidence="8">
    <location>
        <begin position="139"/>
        <end position="159"/>
    </location>
</feature>
<dbReference type="eggNOG" id="KOG0682">
    <property type="taxonomic scope" value="Eukaryota"/>
</dbReference>
<dbReference type="InterPro" id="IPR029020">
    <property type="entry name" value="Ammonium/urea_transptr"/>
</dbReference>
<keyword evidence="6 8" id="KW-0472">Membrane</keyword>
<evidence type="ECO:0000256" key="6">
    <source>
        <dbReference type="ARBA" id="ARBA00023136"/>
    </source>
</evidence>
<feature type="transmembrane region" description="Helical" evidence="8">
    <location>
        <begin position="313"/>
        <end position="334"/>
    </location>
</feature>
<feature type="transmembrane region" description="Helical" evidence="8">
    <location>
        <begin position="346"/>
        <end position="369"/>
    </location>
</feature>
<dbReference type="PANTHER" id="PTHR11730">
    <property type="entry name" value="AMMONIUM TRANSPORTER"/>
    <property type="match status" value="1"/>
</dbReference>
<dbReference type="KEGG" id="ngr:NAEGRDRAFT_55677"/>
<evidence type="ECO:0000256" key="4">
    <source>
        <dbReference type="ARBA" id="ARBA00022692"/>
    </source>
</evidence>
<evidence type="ECO:0000313" key="11">
    <source>
        <dbReference type="Proteomes" id="UP000006671"/>
    </source>
</evidence>
<keyword evidence="7 8" id="KW-0924">Ammonia transport</keyword>
<feature type="transmembrane region" description="Helical" evidence="8">
    <location>
        <begin position="224"/>
        <end position="241"/>
    </location>
</feature>
<dbReference type="GO" id="GO:0008519">
    <property type="term" value="F:ammonium channel activity"/>
    <property type="evidence" value="ECO:0007669"/>
    <property type="project" value="InterPro"/>
</dbReference>
<dbReference type="InParanoid" id="D2V6Q5"/>
<dbReference type="PANTHER" id="PTHR11730:SF6">
    <property type="entry name" value="AMMONIUM TRANSPORTER"/>
    <property type="match status" value="1"/>
</dbReference>
<dbReference type="VEuPathDB" id="AmoebaDB:NAEGRDRAFT_55677"/>
<dbReference type="STRING" id="5762.D2V6Q5"/>
<evidence type="ECO:0000256" key="2">
    <source>
        <dbReference type="ARBA" id="ARBA00005887"/>
    </source>
</evidence>
<dbReference type="Pfam" id="PF00909">
    <property type="entry name" value="Ammonium_transp"/>
    <property type="match status" value="1"/>
</dbReference>
<dbReference type="SUPFAM" id="SSF111352">
    <property type="entry name" value="Ammonium transporter"/>
    <property type="match status" value="1"/>
</dbReference>
<dbReference type="OrthoDB" id="534912at2759"/>
<feature type="transmembrane region" description="Helical" evidence="8">
    <location>
        <begin position="389"/>
        <end position="414"/>
    </location>
</feature>
<dbReference type="InterPro" id="IPR018047">
    <property type="entry name" value="Ammonium_transpt_CS"/>
</dbReference>
<evidence type="ECO:0000256" key="5">
    <source>
        <dbReference type="ARBA" id="ARBA00022989"/>
    </source>
</evidence>
<feature type="transmembrane region" description="Helical" evidence="8">
    <location>
        <begin position="179"/>
        <end position="203"/>
    </location>
</feature>
<dbReference type="EMBL" id="GG738854">
    <property type="protein sequence ID" value="EFC47481.1"/>
    <property type="molecule type" value="Genomic_DNA"/>
</dbReference>
<dbReference type="Proteomes" id="UP000006671">
    <property type="component" value="Unassembled WGS sequence"/>
</dbReference>
<organism evidence="11">
    <name type="scientific">Naegleria gruberi</name>
    <name type="common">Amoeba</name>
    <dbReference type="NCBI Taxonomy" id="5762"/>
    <lineage>
        <taxon>Eukaryota</taxon>
        <taxon>Discoba</taxon>
        <taxon>Heterolobosea</taxon>
        <taxon>Tetramitia</taxon>
        <taxon>Eutetramitia</taxon>
        <taxon>Vahlkampfiidae</taxon>
        <taxon>Naegleria</taxon>
    </lineage>
</organism>
<protein>
    <recommendedName>
        <fullName evidence="8">Ammonium transporter</fullName>
    </recommendedName>
</protein>
<feature type="transmembrane region" description="Helical" evidence="8">
    <location>
        <begin position="253"/>
        <end position="278"/>
    </location>
</feature>
<dbReference type="GeneID" id="8861672"/>
<keyword evidence="4 8" id="KW-0812">Transmembrane</keyword>
<evidence type="ECO:0000256" key="8">
    <source>
        <dbReference type="RuleBase" id="RU362002"/>
    </source>
</evidence>
<name>D2V6Q5_NAEGR</name>
<reference evidence="10 11" key="1">
    <citation type="journal article" date="2010" name="Cell">
        <title>The genome of Naegleria gruberi illuminates early eukaryotic versatility.</title>
        <authorList>
            <person name="Fritz-Laylin L.K."/>
            <person name="Prochnik S.E."/>
            <person name="Ginger M.L."/>
            <person name="Dacks J.B."/>
            <person name="Carpenter M.L."/>
            <person name="Field M.C."/>
            <person name="Kuo A."/>
            <person name="Paredez A."/>
            <person name="Chapman J."/>
            <person name="Pham J."/>
            <person name="Shu S."/>
            <person name="Neupane R."/>
            <person name="Cipriano M."/>
            <person name="Mancuso J."/>
            <person name="Tu H."/>
            <person name="Salamov A."/>
            <person name="Lindquist E."/>
            <person name="Shapiro H."/>
            <person name="Lucas S."/>
            <person name="Grigoriev I.V."/>
            <person name="Cande W.Z."/>
            <person name="Fulton C."/>
            <person name="Rokhsar D.S."/>
            <person name="Dawson S.C."/>
        </authorList>
    </citation>
    <scope>NUCLEOTIDE SEQUENCE [LARGE SCALE GENOMIC DNA]</scope>
    <source>
        <strain evidence="10 11">NEG-M</strain>
    </source>
</reference>
<feature type="transmembrane region" description="Helical" evidence="8">
    <location>
        <begin position="25"/>
        <end position="49"/>
    </location>
</feature>
<dbReference type="PROSITE" id="PS01219">
    <property type="entry name" value="AMMONIUM_TRANSP"/>
    <property type="match status" value="1"/>
</dbReference>
<keyword evidence="3 8" id="KW-0813">Transport</keyword>
<dbReference type="RefSeq" id="XP_002680225.1">
    <property type="nucleotide sequence ID" value="XM_002680179.1"/>
</dbReference>
<feature type="transmembrane region" description="Helical" evidence="8">
    <location>
        <begin position="285"/>
        <end position="307"/>
    </location>
</feature>
<evidence type="ECO:0000259" key="9">
    <source>
        <dbReference type="Pfam" id="PF00909"/>
    </source>
</evidence>
<evidence type="ECO:0000256" key="3">
    <source>
        <dbReference type="ARBA" id="ARBA00022448"/>
    </source>
</evidence>
<feature type="transmembrane region" description="Helical" evidence="8">
    <location>
        <begin position="61"/>
        <end position="80"/>
    </location>
</feature>
<accession>D2V6Q5</accession>
<dbReference type="InterPro" id="IPR001905">
    <property type="entry name" value="Ammonium_transpt"/>
</dbReference>
<dbReference type="GO" id="GO:0005886">
    <property type="term" value="C:plasma membrane"/>
    <property type="evidence" value="ECO:0007669"/>
    <property type="project" value="UniProtKB-SubCell"/>
</dbReference>
<dbReference type="OMA" id="FNAGSWL"/>
<gene>
    <name evidence="10" type="ORF">NAEGRDRAFT_55677</name>
</gene>
<comment type="subcellular location">
    <subcellularLocation>
        <location evidence="8">Cell membrane</location>
        <topology evidence="8">Multi-pass membrane protein</topology>
    </subcellularLocation>
    <subcellularLocation>
        <location evidence="1">Membrane</location>
        <topology evidence="1">Multi-pass membrane protein</topology>
    </subcellularLocation>
</comment>
<dbReference type="AlphaFoldDB" id="D2V6Q5"/>
<evidence type="ECO:0000256" key="1">
    <source>
        <dbReference type="ARBA" id="ARBA00004141"/>
    </source>
</evidence>
<dbReference type="NCBIfam" id="TIGR00836">
    <property type="entry name" value="amt"/>
    <property type="match status" value="1"/>
</dbReference>
<evidence type="ECO:0000313" key="10">
    <source>
        <dbReference type="EMBL" id="EFC47481.1"/>
    </source>
</evidence>
<keyword evidence="5 8" id="KW-1133">Transmembrane helix</keyword>
<dbReference type="Gene3D" id="1.10.3430.10">
    <property type="entry name" value="Ammonium transporter AmtB like domains"/>
    <property type="match status" value="1"/>
</dbReference>
<evidence type="ECO:0000256" key="7">
    <source>
        <dbReference type="ARBA" id="ARBA00023177"/>
    </source>
</evidence>
<feature type="transmembrane region" description="Helical" evidence="8">
    <location>
        <begin position="109"/>
        <end position="127"/>
    </location>
</feature>
<dbReference type="InterPro" id="IPR024041">
    <property type="entry name" value="NH4_transpt_AmtB-like_dom"/>
</dbReference>
<proteinExistence type="inferred from homology"/>
<comment type="similarity">
    <text evidence="2 8">Belongs to the ammonia transporter channel (TC 1.A.11.2) family.</text>
</comment>
<dbReference type="FunFam" id="1.10.3430.10:FF:000008">
    <property type="entry name" value="Ammonium transporter"/>
    <property type="match status" value="1"/>
</dbReference>
<dbReference type="GO" id="GO:0097272">
    <property type="term" value="P:ammonium homeostasis"/>
    <property type="evidence" value="ECO:0007669"/>
    <property type="project" value="TreeGrafter"/>
</dbReference>
<sequence length="466" mass="49732">MSSSNTTIASLEAAIAQTHTDMDTLWVLVCTMMVFLMQTGFSFLEAGSVRSTSVVNILTKNLLGTCMVTIAWWILGYGLAFGDDTTSGTRNGFIGNADFVTAWSSYKSWHIWVFEWAFVADTTTILSGAISERTTTHGYLIYAAIFAGWIYPVVAHWFWSTSGWLSPLKKDIEGPGSLGVIDFAGCAVVHLLGGVASLCGAVIMGPRKGRWVKKNENYFKPHNIPFQFLGTLLLFLGWFGFNPGSTTAISNGMSIVAAKATVNTVLAAASAGLTGAFIRLCIPKFLVWDAGNLQNCVLAGLVAVTAGCATVEPWGAVCIGIIAAPIYIGLSFLLRKLKIDDPLDAVPVHGGCGLWGLIAAGIFSSPRGVSAAYNVVSTGSLFWGNGEQFGMQFLGAVVVIAWGAAWCIPLFIIMRFIPRGFGFRISEKQEKAGIDVALHDVDGTNIGSLTLSPFSISNAKIDKSTT</sequence>